<evidence type="ECO:0000259" key="3">
    <source>
        <dbReference type="PROSITE" id="PS01124"/>
    </source>
</evidence>
<dbReference type="GO" id="GO:0043565">
    <property type="term" value="F:sequence-specific DNA binding"/>
    <property type="evidence" value="ECO:0007669"/>
    <property type="project" value="InterPro"/>
</dbReference>
<gene>
    <name evidence="5" type="ORF">EHW67_09445</name>
</gene>
<dbReference type="CDD" id="cd06225">
    <property type="entry name" value="HAMP"/>
    <property type="match status" value="1"/>
</dbReference>
<dbReference type="InterPro" id="IPR053142">
    <property type="entry name" value="PchR_regulatory_protein"/>
</dbReference>
<evidence type="ECO:0000313" key="5">
    <source>
        <dbReference type="EMBL" id="RTE54136.1"/>
    </source>
</evidence>
<dbReference type="Gene3D" id="6.10.340.10">
    <property type="match status" value="1"/>
</dbReference>
<keyword evidence="6" id="KW-1185">Reference proteome</keyword>
<dbReference type="GO" id="GO:0016020">
    <property type="term" value="C:membrane"/>
    <property type="evidence" value="ECO:0007669"/>
    <property type="project" value="InterPro"/>
</dbReference>
<dbReference type="SUPFAM" id="SSF55785">
    <property type="entry name" value="PYP-like sensor domain (PAS domain)"/>
    <property type="match status" value="1"/>
</dbReference>
<dbReference type="GO" id="GO:0007165">
    <property type="term" value="P:signal transduction"/>
    <property type="evidence" value="ECO:0007669"/>
    <property type="project" value="InterPro"/>
</dbReference>
<evidence type="ECO:0000256" key="1">
    <source>
        <dbReference type="ARBA" id="ARBA00023015"/>
    </source>
</evidence>
<dbReference type="AlphaFoldDB" id="A0A3S0INP5"/>
<keyword evidence="2" id="KW-0804">Transcription</keyword>
<reference evidence="5 6" key="1">
    <citation type="submission" date="2018-11" db="EMBL/GenBank/DDBJ databases">
        <title>Arenibacter aquaticus sp.nov., a marine bacterium isolated from surface seawater in the South China Sea.</title>
        <authorList>
            <person name="Guo J."/>
            <person name="Sun J."/>
        </authorList>
    </citation>
    <scope>NUCLEOTIDE SEQUENCE [LARGE SCALE GENOMIC DNA]</scope>
    <source>
        <strain evidence="5 6">GUO666</strain>
    </source>
</reference>
<dbReference type="OrthoDB" id="1451418at2"/>
<feature type="domain" description="HTH araC/xylS-type" evidence="3">
    <location>
        <begin position="216"/>
        <end position="314"/>
    </location>
</feature>
<dbReference type="Gene3D" id="1.10.10.60">
    <property type="entry name" value="Homeodomain-like"/>
    <property type="match status" value="2"/>
</dbReference>
<dbReference type="InterPro" id="IPR035965">
    <property type="entry name" value="PAS-like_dom_sf"/>
</dbReference>
<evidence type="ECO:0000259" key="4">
    <source>
        <dbReference type="PROSITE" id="PS50885"/>
    </source>
</evidence>
<dbReference type="Gene3D" id="3.30.450.20">
    <property type="entry name" value="PAS domain"/>
    <property type="match status" value="1"/>
</dbReference>
<dbReference type="InterPro" id="IPR000014">
    <property type="entry name" value="PAS"/>
</dbReference>
<dbReference type="SUPFAM" id="SSF46689">
    <property type="entry name" value="Homeodomain-like"/>
    <property type="match status" value="2"/>
</dbReference>
<evidence type="ECO:0000313" key="6">
    <source>
        <dbReference type="Proteomes" id="UP000267585"/>
    </source>
</evidence>
<organism evidence="5 6">
    <name type="scientific">Arenibacter aquaticus</name>
    <dbReference type="NCBI Taxonomy" id="2489054"/>
    <lineage>
        <taxon>Bacteria</taxon>
        <taxon>Pseudomonadati</taxon>
        <taxon>Bacteroidota</taxon>
        <taxon>Flavobacteriia</taxon>
        <taxon>Flavobacteriales</taxon>
        <taxon>Flavobacteriaceae</taxon>
        <taxon>Arenibacter</taxon>
    </lineage>
</organism>
<dbReference type="PROSITE" id="PS01124">
    <property type="entry name" value="HTH_ARAC_FAMILY_2"/>
    <property type="match status" value="1"/>
</dbReference>
<protein>
    <submittedName>
        <fullName evidence="5">AraC family transcriptional regulator</fullName>
    </submittedName>
</protein>
<dbReference type="Proteomes" id="UP000267585">
    <property type="component" value="Unassembled WGS sequence"/>
</dbReference>
<dbReference type="RefSeq" id="WP_126162124.1">
    <property type="nucleotide sequence ID" value="NZ_RQPJ01000003.1"/>
</dbReference>
<dbReference type="Pfam" id="PF12833">
    <property type="entry name" value="HTH_18"/>
    <property type="match status" value="1"/>
</dbReference>
<dbReference type="PANTHER" id="PTHR47893">
    <property type="entry name" value="REGULATORY PROTEIN PCHR"/>
    <property type="match status" value="1"/>
</dbReference>
<feature type="domain" description="HAMP" evidence="4">
    <location>
        <begin position="8"/>
        <end position="57"/>
    </location>
</feature>
<dbReference type="SMART" id="SM00091">
    <property type="entry name" value="PAS"/>
    <property type="match status" value="1"/>
</dbReference>
<dbReference type="SUPFAM" id="SSF158472">
    <property type="entry name" value="HAMP domain-like"/>
    <property type="match status" value="1"/>
</dbReference>
<comment type="caution">
    <text evidence="5">The sequence shown here is derived from an EMBL/GenBank/DDBJ whole genome shotgun (WGS) entry which is preliminary data.</text>
</comment>
<dbReference type="InterPro" id="IPR009057">
    <property type="entry name" value="Homeodomain-like_sf"/>
</dbReference>
<dbReference type="PROSITE" id="PS50885">
    <property type="entry name" value="HAMP"/>
    <property type="match status" value="1"/>
</dbReference>
<dbReference type="InterPro" id="IPR003660">
    <property type="entry name" value="HAMP_dom"/>
</dbReference>
<dbReference type="PANTHER" id="PTHR47893:SF1">
    <property type="entry name" value="REGULATORY PROTEIN PCHR"/>
    <property type="match status" value="1"/>
</dbReference>
<name>A0A3S0INP5_9FLAO</name>
<dbReference type="SMART" id="SM00342">
    <property type="entry name" value="HTH_ARAC"/>
    <property type="match status" value="1"/>
</dbReference>
<dbReference type="InterPro" id="IPR018060">
    <property type="entry name" value="HTH_AraC"/>
</dbReference>
<accession>A0A3S0INP5</accession>
<dbReference type="EMBL" id="RQPJ01000003">
    <property type="protein sequence ID" value="RTE54136.1"/>
    <property type="molecule type" value="Genomic_DNA"/>
</dbReference>
<keyword evidence="1" id="KW-0805">Transcription regulation</keyword>
<dbReference type="GO" id="GO:0003700">
    <property type="term" value="F:DNA-binding transcription factor activity"/>
    <property type="evidence" value="ECO:0007669"/>
    <property type="project" value="InterPro"/>
</dbReference>
<evidence type="ECO:0000256" key="2">
    <source>
        <dbReference type="ARBA" id="ARBA00023163"/>
    </source>
</evidence>
<proteinExistence type="predicted"/>
<sequence length="329" mass="38490">MDTFTNRQRLQKINHHLLEMVKGNFSLRIERSDKKDELEALAAAINFLTEEIQESVLHHGYKNPDNIFALTDQMVFILNRSYRILQTNNSVKRFLQFKQRDILHNEFEQLLSADSLKNWRETVEKLEEQQEQEARLRLSFKTEKGLLLPADCKLIFFRGNGVLQDKILVSSSHILPSPKNYELVSLRNDEFSKKMIQPRALHKKHHLYSSDIESIRAAREFIMDHIQGPVPLIEIAHSVGINEYKLKRGFKELYGSTVFQFIKDQRLRKARVLVLYTNKSISAIAKLVGFKKGNHLSREFKKLYGHSPTQLRILNIDHYTNNFNTDTSN</sequence>